<dbReference type="AlphaFoldDB" id="A0A914A7A1"/>
<keyword evidence="9" id="KW-1185">Reference proteome</keyword>
<dbReference type="PANTHER" id="PTHR11103">
    <property type="entry name" value="SLR1189 PROTEIN"/>
    <property type="match status" value="1"/>
</dbReference>
<evidence type="ECO:0000256" key="1">
    <source>
        <dbReference type="ARBA" id="ARBA00022603"/>
    </source>
</evidence>
<dbReference type="GO" id="GO:0008270">
    <property type="term" value="F:zinc ion binding"/>
    <property type="evidence" value="ECO:0007669"/>
    <property type="project" value="InterPro"/>
</dbReference>
<dbReference type="EnsemblMetazoa" id="XM_038203732.1">
    <property type="protein sequence ID" value="XP_038059660.1"/>
    <property type="gene ID" value="LOC119730718"/>
</dbReference>
<dbReference type="InterPro" id="IPR036589">
    <property type="entry name" value="HCY_dom_sf"/>
</dbReference>
<accession>A0A914A7A1</accession>
<dbReference type="EnsemblMetazoa" id="XM_038203728.1">
    <property type="protein sequence ID" value="XP_038059656.1"/>
    <property type="gene ID" value="LOC119730718"/>
</dbReference>
<keyword evidence="4 5" id="KW-0862">Zinc</keyword>
<dbReference type="EnsemblMetazoa" id="XM_038203734.1">
    <property type="protein sequence ID" value="XP_038059662.1"/>
    <property type="gene ID" value="LOC119730718"/>
</dbReference>
<feature type="binding site" evidence="4 5">
    <location>
        <position position="220"/>
    </location>
    <ligand>
        <name>Zn(2+)</name>
        <dbReference type="ChEBI" id="CHEBI:29105"/>
    </ligand>
</feature>
<name>A0A914A7A1_PATMI</name>
<dbReference type="OrthoDB" id="261426at2759"/>
<dbReference type="Gene3D" id="3.20.20.330">
    <property type="entry name" value="Homocysteine-binding-like domain"/>
    <property type="match status" value="1"/>
</dbReference>
<feature type="binding site" evidence="4 5">
    <location>
        <position position="304"/>
    </location>
    <ligand>
        <name>Zn(2+)</name>
        <dbReference type="ChEBI" id="CHEBI:29105"/>
    </ligand>
</feature>
<organism evidence="8 9">
    <name type="scientific">Patiria miniata</name>
    <name type="common">Bat star</name>
    <name type="synonym">Asterina miniata</name>
    <dbReference type="NCBI Taxonomy" id="46514"/>
    <lineage>
        <taxon>Eukaryota</taxon>
        <taxon>Metazoa</taxon>
        <taxon>Echinodermata</taxon>
        <taxon>Eleutherozoa</taxon>
        <taxon>Asterozoa</taxon>
        <taxon>Asteroidea</taxon>
        <taxon>Valvatacea</taxon>
        <taxon>Valvatida</taxon>
        <taxon>Asterinidae</taxon>
        <taxon>Patiria</taxon>
    </lineage>
</organism>
<dbReference type="PIRSF" id="PIRSF037505">
    <property type="entry name" value="Betaine_HMT"/>
    <property type="match status" value="1"/>
</dbReference>
<feature type="binding site" evidence="4 5">
    <location>
        <position position="303"/>
    </location>
    <ligand>
        <name>Zn(2+)</name>
        <dbReference type="ChEBI" id="CHEBI:29105"/>
    </ligand>
</feature>
<sequence length="363" mass="40308">MDQKKRCKGLMERLRDGETVICAEGYLFVFERRGYLTAGSYVPEVVLEHPELVRQQYEEFVHAGSDVVLAFTYYAHREKMALIGREDDLQRINKHALRMAREVADQTGTLMAGNISNTNLFVDSVPNYREKVWQIFKEQIEWAVEAGADFIVGETFSDFGEALMAVKACKEFAKDIPCVVTMAAQQGQVNGKPTTVDGVDYVDAFNKLAEAGADVVGLNCARGPATMLPVMEEAVKVCKAPLAAVPVMYRTTKENPNFMSSKDPLTGESLFPVNLDCIGCNRQDIHDFGKRVQELGIKYVGLCCGNSAHLTRSLAESLGRKPPASRYSADLNKHWLLGHDDKLPSVGQESKTKYAPKLTKVEK</sequence>
<dbReference type="RefSeq" id="XP_038059660.1">
    <property type="nucleotide sequence ID" value="XM_038203732.1"/>
</dbReference>
<dbReference type="RefSeq" id="XP_038059657.1">
    <property type="nucleotide sequence ID" value="XM_038203729.1"/>
</dbReference>
<keyword evidence="4 5" id="KW-0479">Metal-binding</keyword>
<dbReference type="RefSeq" id="XP_038059656.1">
    <property type="nucleotide sequence ID" value="XM_038203728.1"/>
</dbReference>
<dbReference type="GO" id="GO:0032259">
    <property type="term" value="P:methylation"/>
    <property type="evidence" value="ECO:0007669"/>
    <property type="project" value="UniProtKB-KW"/>
</dbReference>
<dbReference type="RefSeq" id="XP_038059658.1">
    <property type="nucleotide sequence ID" value="XM_038203730.1"/>
</dbReference>
<dbReference type="Proteomes" id="UP000887568">
    <property type="component" value="Unplaced"/>
</dbReference>
<dbReference type="GO" id="GO:0008168">
    <property type="term" value="F:methyltransferase activity"/>
    <property type="evidence" value="ECO:0007669"/>
    <property type="project" value="UniProtKB-UniRule"/>
</dbReference>
<feature type="region of interest" description="Disordered" evidence="6">
    <location>
        <begin position="340"/>
        <end position="363"/>
    </location>
</feature>
<evidence type="ECO:0000256" key="2">
    <source>
        <dbReference type="ARBA" id="ARBA00022679"/>
    </source>
</evidence>
<dbReference type="EnsemblMetazoa" id="XM_038203727.1">
    <property type="protein sequence ID" value="XP_038059655.1"/>
    <property type="gene ID" value="LOC119730718"/>
</dbReference>
<dbReference type="Pfam" id="PF02574">
    <property type="entry name" value="S-methyl_trans"/>
    <property type="match status" value="1"/>
</dbReference>
<proteinExistence type="predicted"/>
<evidence type="ECO:0000256" key="3">
    <source>
        <dbReference type="ARBA" id="ARBA00034478"/>
    </source>
</evidence>
<comment type="cofactor">
    <cofactor evidence="4">
        <name>Zn(2+)</name>
        <dbReference type="ChEBI" id="CHEBI:29105"/>
    </cofactor>
    <text evidence="4">Binds 1 zinc ion per subunit.</text>
</comment>
<dbReference type="PANTHER" id="PTHR11103:SF18">
    <property type="entry name" value="SLR1189 PROTEIN"/>
    <property type="match status" value="1"/>
</dbReference>
<dbReference type="GO" id="GO:0009086">
    <property type="term" value="P:methionine biosynthetic process"/>
    <property type="evidence" value="ECO:0007669"/>
    <property type="project" value="InterPro"/>
</dbReference>
<keyword evidence="1 5" id="KW-0489">Methyltransferase</keyword>
<dbReference type="EnsemblMetazoa" id="XM_038203730.1">
    <property type="protein sequence ID" value="XP_038059658.1"/>
    <property type="gene ID" value="LOC119730718"/>
</dbReference>
<dbReference type="PROSITE" id="PS50970">
    <property type="entry name" value="HCY"/>
    <property type="match status" value="1"/>
</dbReference>
<evidence type="ECO:0000313" key="9">
    <source>
        <dbReference type="Proteomes" id="UP000887568"/>
    </source>
</evidence>
<dbReference type="RefSeq" id="XP_038059661.1">
    <property type="nucleotide sequence ID" value="XM_038203733.1"/>
</dbReference>
<feature type="domain" description="Hcy-binding" evidence="7">
    <location>
        <begin position="8"/>
        <end position="318"/>
    </location>
</feature>
<dbReference type="RefSeq" id="XP_038059659.1">
    <property type="nucleotide sequence ID" value="XM_038203731.1"/>
</dbReference>
<dbReference type="EnsemblMetazoa" id="XM_038203733.1">
    <property type="protein sequence ID" value="XP_038059661.1"/>
    <property type="gene ID" value="LOC119730718"/>
</dbReference>
<dbReference type="RefSeq" id="XP_038059662.1">
    <property type="nucleotide sequence ID" value="XM_038203734.1"/>
</dbReference>
<evidence type="ECO:0000259" key="7">
    <source>
        <dbReference type="PROSITE" id="PS50970"/>
    </source>
</evidence>
<reference evidence="8" key="1">
    <citation type="submission" date="2022-11" db="UniProtKB">
        <authorList>
            <consortium name="EnsemblMetazoa"/>
        </authorList>
    </citation>
    <scope>IDENTIFICATION</scope>
</reference>
<dbReference type="InterPro" id="IPR003726">
    <property type="entry name" value="HCY_dom"/>
</dbReference>
<dbReference type="OMA" id="KQAFPYD"/>
<evidence type="ECO:0000256" key="6">
    <source>
        <dbReference type="SAM" id="MobiDB-lite"/>
    </source>
</evidence>
<protein>
    <recommendedName>
        <fullName evidence="7">Hcy-binding domain-containing protein</fullName>
    </recommendedName>
</protein>
<dbReference type="GeneID" id="119730718"/>
<dbReference type="InterPro" id="IPR017226">
    <property type="entry name" value="BHMT-like"/>
</dbReference>
<evidence type="ECO:0000256" key="5">
    <source>
        <dbReference type="PROSITE-ProRule" id="PRU00333"/>
    </source>
</evidence>
<evidence type="ECO:0000256" key="4">
    <source>
        <dbReference type="PIRSR" id="PIRSR037505-2"/>
    </source>
</evidence>
<dbReference type="RefSeq" id="XP_038059655.1">
    <property type="nucleotide sequence ID" value="XM_038203727.1"/>
</dbReference>
<evidence type="ECO:0000313" key="8">
    <source>
        <dbReference type="EnsemblMetazoa" id="XP_038059655.1"/>
    </source>
</evidence>
<keyword evidence="2 5" id="KW-0808">Transferase</keyword>
<dbReference type="EnsemblMetazoa" id="XM_038203731.1">
    <property type="protein sequence ID" value="XP_038059659.1"/>
    <property type="gene ID" value="LOC119730718"/>
</dbReference>
<comment type="pathway">
    <text evidence="3">Amino-acid biosynthesis; L-methionine biosynthesis via de novo pathway.</text>
</comment>
<dbReference type="SUPFAM" id="SSF82282">
    <property type="entry name" value="Homocysteine S-methyltransferase"/>
    <property type="match status" value="1"/>
</dbReference>
<dbReference type="EnsemblMetazoa" id="XM_038203729.1">
    <property type="protein sequence ID" value="XP_038059657.1"/>
    <property type="gene ID" value="LOC119730718"/>
</dbReference>